<comment type="similarity">
    <text evidence="2 7">Belongs to the EPSP synthase family.</text>
</comment>
<evidence type="ECO:0000259" key="9">
    <source>
        <dbReference type="Pfam" id="PF00275"/>
    </source>
</evidence>
<dbReference type="HAMAP" id="MF_00210">
    <property type="entry name" value="EPSP_synth"/>
    <property type="match status" value="1"/>
</dbReference>
<proteinExistence type="inferred from homology"/>
<dbReference type="SUPFAM" id="SSF55205">
    <property type="entry name" value="EPT/RTPC-like"/>
    <property type="match status" value="1"/>
</dbReference>
<feature type="binding site" evidence="7">
    <location>
        <position position="56"/>
    </location>
    <ligand>
        <name>phosphoenolpyruvate</name>
        <dbReference type="ChEBI" id="CHEBI:58702"/>
    </ligand>
</feature>
<dbReference type="RefSeq" id="WP_262687729.1">
    <property type="nucleotide sequence ID" value="NZ_JAOQIO010000110.1"/>
</dbReference>
<feature type="region of interest" description="Disordered" evidence="8">
    <location>
        <begin position="1"/>
        <end position="25"/>
    </location>
</feature>
<feature type="binding site" evidence="7">
    <location>
        <position position="57"/>
    </location>
    <ligand>
        <name>3-phosphoshikimate</name>
        <dbReference type="ChEBI" id="CHEBI:145989"/>
    </ligand>
</feature>
<dbReference type="PROSITE" id="PS00885">
    <property type="entry name" value="EPSP_SYNTHASE_2"/>
    <property type="match status" value="1"/>
</dbReference>
<feature type="binding site" evidence="7">
    <location>
        <position position="56"/>
    </location>
    <ligand>
        <name>3-phosphoshikimate</name>
        <dbReference type="ChEBI" id="CHEBI:145989"/>
    </ligand>
</feature>
<feature type="binding site" evidence="7">
    <location>
        <position position="347"/>
    </location>
    <ligand>
        <name>3-phosphoshikimate</name>
        <dbReference type="ChEBI" id="CHEBI:145989"/>
    </ligand>
</feature>
<dbReference type="InterPro" id="IPR013792">
    <property type="entry name" value="RNA3'P_cycl/enolpyr_Trfase_a/b"/>
</dbReference>
<feature type="binding site" evidence="7">
    <location>
        <position position="127"/>
    </location>
    <ligand>
        <name>phosphoenolpyruvate</name>
        <dbReference type="ChEBI" id="CHEBI:58702"/>
    </ligand>
</feature>
<dbReference type="InterPro" id="IPR023193">
    <property type="entry name" value="EPSP_synthase_CS"/>
</dbReference>
<evidence type="ECO:0000313" key="10">
    <source>
        <dbReference type="EMBL" id="MCU6796902.1"/>
    </source>
</evidence>
<evidence type="ECO:0000313" key="11">
    <source>
        <dbReference type="Proteomes" id="UP001652445"/>
    </source>
</evidence>
<evidence type="ECO:0000256" key="5">
    <source>
        <dbReference type="ARBA" id="ARBA00023141"/>
    </source>
</evidence>
<comment type="subcellular location">
    <subcellularLocation>
        <location evidence="7">Cytoplasm</location>
    </subcellularLocation>
</comment>
<dbReference type="Gene3D" id="3.65.10.10">
    <property type="entry name" value="Enolpyruvate transferase domain"/>
    <property type="match status" value="2"/>
</dbReference>
<feature type="active site" description="Proton acceptor" evidence="7">
    <location>
        <position position="347"/>
    </location>
</feature>
<evidence type="ECO:0000256" key="1">
    <source>
        <dbReference type="ARBA" id="ARBA00004811"/>
    </source>
</evidence>
<protein>
    <recommendedName>
        <fullName evidence="7">3-phosphoshikimate 1-carboxyvinyltransferase</fullName>
        <ecNumber evidence="7">2.5.1.19</ecNumber>
    </recommendedName>
    <alternativeName>
        <fullName evidence="7">5-enolpyruvylshikimate-3-phosphate synthase</fullName>
        <shortName evidence="7">EPSP synthase</shortName>
        <shortName evidence="7">EPSPS</shortName>
    </alternativeName>
</protein>
<keyword evidence="3 7" id="KW-0028">Amino-acid biosynthesis</keyword>
<sequence>MSANQSPNDGKNDSKHSFTPDLQARSPWAALSDTKEVEIYPPLHVPDGAIAIPGSKSCTNRALLIAALAEGTSTIGHILRSDDSYWCLDALQRLGVKLEVDGSTVTIEGTGGQWPNQSGRLYLGAAGTAARFLPGALAASAAGSWLVEGSQRLSERPIRPLIEALQQLGASIEYKALDGQLPIEIQAHGLRGGNVHVSGSVSSQFISGLLLASPYARQATRIRITDTIVQHAYVSLTISLMKQFGVTVTHHERLNEYEILPQVYAAQTLTLEADASTSCYALAYAALTGGHVRITNLPDQTNQPDLGMLEVFEQMGCRIQKSAIGIELWGAQQLKGGFTISMKEMSDQTMTLAAMAIFADAPITITEVGHIRAHECDRIQAMCESLGRLGIQVVEHPDGMTIYPGNPQPAVLPTYDDHRMAMSLTLIGSRIGGIRLLDPGCVSKTYPRFFEDMEQLGLQVHRS</sequence>
<feature type="domain" description="Enolpyruvate transferase" evidence="9">
    <location>
        <begin position="48"/>
        <end position="453"/>
    </location>
</feature>
<evidence type="ECO:0000256" key="3">
    <source>
        <dbReference type="ARBA" id="ARBA00022605"/>
    </source>
</evidence>
<feature type="binding site" evidence="7">
    <location>
        <position position="202"/>
    </location>
    <ligand>
        <name>3-phosphoshikimate</name>
        <dbReference type="ChEBI" id="CHEBI:145989"/>
    </ligand>
</feature>
<dbReference type="InterPro" id="IPR006264">
    <property type="entry name" value="EPSP_synthase"/>
</dbReference>
<feature type="binding site" evidence="7">
    <location>
        <position position="444"/>
    </location>
    <ligand>
        <name>phosphoenolpyruvate</name>
        <dbReference type="ChEBI" id="CHEBI:58702"/>
    </ligand>
</feature>
<dbReference type="InterPro" id="IPR001986">
    <property type="entry name" value="Enolpyruvate_Tfrase_dom"/>
</dbReference>
<comment type="subunit">
    <text evidence="7">Monomer.</text>
</comment>
<dbReference type="PIRSF" id="PIRSF000505">
    <property type="entry name" value="EPSPS"/>
    <property type="match status" value="1"/>
</dbReference>
<dbReference type="NCBIfam" id="TIGR01356">
    <property type="entry name" value="aroA"/>
    <property type="match status" value="1"/>
</dbReference>
<name>A0ABT2USW2_9BACL</name>
<dbReference type="PANTHER" id="PTHR21090:SF5">
    <property type="entry name" value="PENTAFUNCTIONAL AROM POLYPEPTIDE"/>
    <property type="match status" value="1"/>
</dbReference>
<comment type="function">
    <text evidence="7">Catalyzes the transfer of the enolpyruvyl moiety of phosphoenolpyruvate (PEP) to the 5-hydroxyl of shikimate-3-phosphate (S3P) to produce enolpyruvyl shikimate-3-phosphate and inorganic phosphate.</text>
</comment>
<feature type="binding site" evidence="7">
    <location>
        <position position="156"/>
    </location>
    <ligand>
        <name>phosphoenolpyruvate</name>
        <dbReference type="ChEBI" id="CHEBI:58702"/>
    </ligand>
</feature>
<dbReference type="GO" id="GO:0003866">
    <property type="term" value="F:3-phosphoshikimate 1-carboxyvinyltransferase activity"/>
    <property type="evidence" value="ECO:0007669"/>
    <property type="project" value="UniProtKB-EC"/>
</dbReference>
<comment type="caution">
    <text evidence="10">The sequence shown here is derived from an EMBL/GenBank/DDBJ whole genome shotgun (WGS) entry which is preliminary data.</text>
</comment>
<feature type="binding site" evidence="7">
    <location>
        <position position="203"/>
    </location>
    <ligand>
        <name>3-phosphoshikimate</name>
        <dbReference type="ChEBI" id="CHEBI:145989"/>
    </ligand>
</feature>
<feature type="binding site" evidence="7">
    <location>
        <position position="204"/>
    </location>
    <ligand>
        <name>phosphoenolpyruvate</name>
        <dbReference type="ChEBI" id="CHEBI:58702"/>
    </ligand>
</feature>
<comment type="catalytic activity">
    <reaction evidence="6">
        <text>3-phosphoshikimate + phosphoenolpyruvate = 5-O-(1-carboxyvinyl)-3-phosphoshikimate + phosphate</text>
        <dbReference type="Rhea" id="RHEA:21256"/>
        <dbReference type="ChEBI" id="CHEBI:43474"/>
        <dbReference type="ChEBI" id="CHEBI:57701"/>
        <dbReference type="ChEBI" id="CHEBI:58702"/>
        <dbReference type="ChEBI" id="CHEBI:145989"/>
        <dbReference type="EC" id="2.5.1.19"/>
    </reaction>
    <physiologicalReaction direction="left-to-right" evidence="6">
        <dbReference type="Rhea" id="RHEA:21257"/>
    </physiologicalReaction>
</comment>
<reference evidence="10 11" key="1">
    <citation type="submission" date="2022-09" db="EMBL/GenBank/DDBJ databases">
        <authorList>
            <person name="Han X.L."/>
            <person name="Wang Q."/>
            <person name="Lu T."/>
        </authorList>
    </citation>
    <scope>NUCLEOTIDE SEQUENCE [LARGE SCALE GENOMIC DNA]</scope>
    <source>
        <strain evidence="10 11">WQ 127069</strain>
    </source>
</reference>
<comment type="pathway">
    <text evidence="1 7">Metabolic intermediate biosynthesis; chorismate biosynthesis; chorismate from D-erythrose 4-phosphate and phosphoenolpyruvate: step 6/7.</text>
</comment>
<dbReference type="PANTHER" id="PTHR21090">
    <property type="entry name" value="AROM/DEHYDROQUINATE SYNTHASE"/>
    <property type="match status" value="1"/>
</dbReference>
<keyword evidence="7" id="KW-0963">Cytoplasm</keyword>
<dbReference type="Proteomes" id="UP001652445">
    <property type="component" value="Unassembled WGS sequence"/>
</dbReference>
<dbReference type="EMBL" id="JAOQIO010000110">
    <property type="protein sequence ID" value="MCU6796902.1"/>
    <property type="molecule type" value="Genomic_DNA"/>
</dbReference>
<comment type="caution">
    <text evidence="7">Lacks conserved residue(s) required for the propagation of feature annotation.</text>
</comment>
<feature type="binding site" evidence="7">
    <location>
        <position position="378"/>
    </location>
    <ligand>
        <name>phosphoenolpyruvate</name>
        <dbReference type="ChEBI" id="CHEBI:58702"/>
    </ligand>
</feature>
<keyword evidence="11" id="KW-1185">Reference proteome</keyword>
<dbReference type="Pfam" id="PF00275">
    <property type="entry name" value="EPSP_synthase"/>
    <property type="match status" value="1"/>
</dbReference>
<evidence type="ECO:0000256" key="2">
    <source>
        <dbReference type="ARBA" id="ARBA00009948"/>
    </source>
</evidence>
<feature type="binding site" evidence="7">
    <location>
        <position position="419"/>
    </location>
    <ligand>
        <name>phosphoenolpyruvate</name>
        <dbReference type="ChEBI" id="CHEBI:58702"/>
    </ligand>
</feature>
<evidence type="ECO:0000256" key="6">
    <source>
        <dbReference type="ARBA" id="ARBA00044633"/>
    </source>
</evidence>
<keyword evidence="4 7" id="KW-0808">Transferase</keyword>
<feature type="binding site" evidence="7">
    <location>
        <position position="204"/>
    </location>
    <ligand>
        <name>3-phosphoshikimate</name>
        <dbReference type="ChEBI" id="CHEBI:145989"/>
    </ligand>
</feature>
<evidence type="ECO:0000256" key="8">
    <source>
        <dbReference type="SAM" id="MobiDB-lite"/>
    </source>
</evidence>
<gene>
    <name evidence="7 10" type="primary">aroA</name>
    <name evidence="10" type="ORF">OB236_32725</name>
</gene>
<keyword evidence="5 7" id="KW-0057">Aromatic amino acid biosynthesis</keyword>
<accession>A0ABT2USW2</accession>
<feature type="binding site" evidence="7">
    <location>
        <position position="374"/>
    </location>
    <ligand>
        <name>3-phosphoshikimate</name>
        <dbReference type="ChEBI" id="CHEBI:145989"/>
    </ligand>
</feature>
<evidence type="ECO:0000256" key="4">
    <source>
        <dbReference type="ARBA" id="ARBA00022679"/>
    </source>
</evidence>
<organism evidence="10 11">
    <name type="scientific">Paenibacillus baimaensis</name>
    <dbReference type="NCBI Taxonomy" id="2982185"/>
    <lineage>
        <taxon>Bacteria</taxon>
        <taxon>Bacillati</taxon>
        <taxon>Bacillota</taxon>
        <taxon>Bacilli</taxon>
        <taxon>Bacillales</taxon>
        <taxon>Paenibacillaceae</taxon>
        <taxon>Paenibacillus</taxon>
    </lineage>
</organism>
<dbReference type="EC" id="2.5.1.19" evidence="7"/>
<evidence type="ECO:0000256" key="7">
    <source>
        <dbReference type="HAMAP-Rule" id="MF_00210"/>
    </source>
</evidence>
<feature type="binding site" evidence="7">
    <location>
        <position position="61"/>
    </location>
    <ligand>
        <name>3-phosphoshikimate</name>
        <dbReference type="ChEBI" id="CHEBI:145989"/>
    </ligand>
</feature>
<dbReference type="InterPro" id="IPR036968">
    <property type="entry name" value="Enolpyruvate_Tfrase_sf"/>
</dbReference>
<dbReference type="CDD" id="cd01556">
    <property type="entry name" value="EPSP_synthase"/>
    <property type="match status" value="1"/>
</dbReference>